<dbReference type="EMBL" id="CP014145">
    <property type="protein sequence ID" value="AMB59800.1"/>
    <property type="molecule type" value="Genomic_DNA"/>
</dbReference>
<dbReference type="Gene3D" id="1.10.10.10">
    <property type="entry name" value="Winged helix-like DNA-binding domain superfamily/Winged helix DNA-binding domain"/>
    <property type="match status" value="1"/>
</dbReference>
<protein>
    <recommendedName>
        <fullName evidence="4">HTH marR-type domain-containing protein</fullName>
    </recommendedName>
</protein>
<proteinExistence type="predicted"/>
<keyword evidence="1" id="KW-0805">Transcription regulation</keyword>
<dbReference type="PRINTS" id="PR00598">
    <property type="entry name" value="HTHMARR"/>
</dbReference>
<dbReference type="OrthoDB" id="5117734at2"/>
<dbReference type="InterPro" id="IPR052526">
    <property type="entry name" value="HTH-type_Bedaq_tolerance"/>
</dbReference>
<dbReference type="PANTHER" id="PTHR39515">
    <property type="entry name" value="CONSERVED PROTEIN"/>
    <property type="match status" value="1"/>
</dbReference>
<evidence type="ECO:0000256" key="2">
    <source>
        <dbReference type="ARBA" id="ARBA00023125"/>
    </source>
</evidence>
<dbReference type="Proteomes" id="UP000058305">
    <property type="component" value="Chromosome"/>
</dbReference>
<dbReference type="GO" id="GO:0003700">
    <property type="term" value="F:DNA-binding transcription factor activity"/>
    <property type="evidence" value="ECO:0007669"/>
    <property type="project" value="InterPro"/>
</dbReference>
<reference evidence="6" key="2">
    <citation type="submission" date="2016-01" db="EMBL/GenBank/DDBJ databases">
        <title>First complete genome sequence of a species in the genus Microterricola, an extremophilic cold active enzyme producing strain ERGS5:02 isolated from Sikkim Himalaya.</title>
        <authorList>
            <person name="Kumar R."/>
            <person name="Singh D."/>
            <person name="Swarnkar M.K."/>
        </authorList>
    </citation>
    <scope>NUCLEOTIDE SEQUENCE [LARGE SCALE GENOMIC DNA]</scope>
    <source>
        <strain evidence="6">ERGS5:02</strain>
    </source>
</reference>
<keyword evidence="6" id="KW-1185">Reference proteome</keyword>
<evidence type="ECO:0000313" key="5">
    <source>
        <dbReference type="EMBL" id="AMB59800.1"/>
    </source>
</evidence>
<evidence type="ECO:0000256" key="3">
    <source>
        <dbReference type="ARBA" id="ARBA00023163"/>
    </source>
</evidence>
<dbReference type="InterPro" id="IPR023187">
    <property type="entry name" value="Tscrpt_reg_MarR-type_CS"/>
</dbReference>
<dbReference type="SMART" id="SM00347">
    <property type="entry name" value="HTH_MARR"/>
    <property type="match status" value="1"/>
</dbReference>
<gene>
    <name evidence="5" type="ORF">AWU67_14075</name>
</gene>
<evidence type="ECO:0000259" key="4">
    <source>
        <dbReference type="PROSITE" id="PS50995"/>
    </source>
</evidence>
<dbReference type="InterPro" id="IPR036390">
    <property type="entry name" value="WH_DNA-bd_sf"/>
</dbReference>
<dbReference type="SUPFAM" id="SSF46785">
    <property type="entry name" value="Winged helix' DNA-binding domain"/>
    <property type="match status" value="1"/>
</dbReference>
<dbReference type="Pfam" id="PF12802">
    <property type="entry name" value="MarR_2"/>
    <property type="match status" value="1"/>
</dbReference>
<dbReference type="PROSITE" id="PS50995">
    <property type="entry name" value="HTH_MARR_2"/>
    <property type="match status" value="1"/>
</dbReference>
<evidence type="ECO:0000313" key="6">
    <source>
        <dbReference type="Proteomes" id="UP000058305"/>
    </source>
</evidence>
<reference evidence="5 6" key="1">
    <citation type="journal article" date="2016" name="J. Biotechnol.">
        <title>First complete genome sequence of a species in the genus Microterricola, an extremophilic cold active enzyme producing bacterial strain ERGS5:02 isolated from Sikkim Himalaya.</title>
        <authorList>
            <person name="Himanshu"/>
            <person name="Swarnkar M.K."/>
            <person name="Singh D."/>
            <person name="Kumar R."/>
        </authorList>
    </citation>
    <scope>NUCLEOTIDE SEQUENCE [LARGE SCALE GENOMIC DNA]</scope>
    <source>
        <strain evidence="5 6">ERGS5:02</strain>
    </source>
</reference>
<accession>A0A0Y0NJ58</accession>
<dbReference type="PROSITE" id="PS01117">
    <property type="entry name" value="HTH_MARR_1"/>
    <property type="match status" value="1"/>
</dbReference>
<name>A0A0Y0NJ58_9MICO</name>
<organism evidence="5 6">
    <name type="scientific">Microterricola viridarii</name>
    <dbReference type="NCBI Taxonomy" id="412690"/>
    <lineage>
        <taxon>Bacteria</taxon>
        <taxon>Bacillati</taxon>
        <taxon>Actinomycetota</taxon>
        <taxon>Actinomycetes</taxon>
        <taxon>Micrococcales</taxon>
        <taxon>Microbacteriaceae</taxon>
        <taxon>Microterricola</taxon>
    </lineage>
</organism>
<keyword evidence="2" id="KW-0238">DNA-binding</keyword>
<dbReference type="PANTHER" id="PTHR39515:SF2">
    <property type="entry name" value="HTH-TYPE TRANSCRIPTIONAL REGULATOR RV0880"/>
    <property type="match status" value="1"/>
</dbReference>
<keyword evidence="3" id="KW-0804">Transcription</keyword>
<dbReference type="InterPro" id="IPR036388">
    <property type="entry name" value="WH-like_DNA-bd_sf"/>
</dbReference>
<dbReference type="GO" id="GO:0003677">
    <property type="term" value="F:DNA binding"/>
    <property type="evidence" value="ECO:0007669"/>
    <property type="project" value="UniProtKB-KW"/>
</dbReference>
<evidence type="ECO:0000256" key="1">
    <source>
        <dbReference type="ARBA" id="ARBA00023015"/>
    </source>
</evidence>
<feature type="domain" description="HTH marR-type" evidence="4">
    <location>
        <begin position="6"/>
        <end position="138"/>
    </location>
</feature>
<dbReference type="RefSeq" id="WP_067230376.1">
    <property type="nucleotide sequence ID" value="NZ_CP014145.1"/>
</dbReference>
<dbReference type="InterPro" id="IPR000835">
    <property type="entry name" value="HTH_MarR-typ"/>
</dbReference>
<dbReference type="AlphaFoldDB" id="A0A0Y0NJ58"/>
<dbReference type="KEGG" id="mvd:AWU67_14075"/>
<sequence>MDAVDPSRLTRVISPLKRTLLRAARQADGLPDIPDAQIEVLRALPAGSALSPGELAARLQLKPSTISNLLAALADAGLITRTPAEHDRRSSEVRASARALDLLRRFDSTSDAILGQALALIDPVELAALAAALPALERLQGALEQVSAAEGASA</sequence>